<feature type="binding site" evidence="5">
    <location>
        <position position="391"/>
    </location>
    <ligand>
        <name>Zn(2+)</name>
        <dbReference type="ChEBI" id="CHEBI:29105"/>
        <label>2</label>
    </ligand>
</feature>
<feature type="region of interest" description="Disordered" evidence="7">
    <location>
        <begin position="747"/>
        <end position="912"/>
    </location>
</feature>
<dbReference type="Proteomes" id="UP000242877">
    <property type="component" value="Unassembled WGS sequence"/>
</dbReference>
<evidence type="ECO:0000256" key="5">
    <source>
        <dbReference type="PIRSR" id="PIRSR623088-3"/>
    </source>
</evidence>
<feature type="binding site" evidence="4">
    <location>
        <position position="503"/>
    </location>
    <ligand>
        <name>AMP</name>
        <dbReference type="ChEBI" id="CHEBI:456215"/>
    </ligand>
</feature>
<dbReference type="Gene3D" id="1.10.1300.10">
    <property type="entry name" value="3'5'-cyclic nucleotide phosphodiesterase, catalytic domain"/>
    <property type="match status" value="1"/>
</dbReference>
<dbReference type="SUPFAM" id="SSF109604">
    <property type="entry name" value="HD-domain/PDEase-like"/>
    <property type="match status" value="1"/>
</dbReference>
<comment type="caution">
    <text evidence="9">The sequence shown here is derived from an EMBL/GenBank/DDBJ whole genome shotgun (WGS) entry which is preliminary data.</text>
</comment>
<evidence type="ECO:0000259" key="8">
    <source>
        <dbReference type="PROSITE" id="PS51845"/>
    </source>
</evidence>
<dbReference type="AlphaFoldDB" id="A0A166NDC9"/>
<dbReference type="InterPro" id="IPR003607">
    <property type="entry name" value="HD/PDEase_dom"/>
</dbReference>
<evidence type="ECO:0000256" key="3">
    <source>
        <dbReference type="PIRSR" id="PIRSR623088-1"/>
    </source>
</evidence>
<dbReference type="GO" id="GO:0004114">
    <property type="term" value="F:3',5'-cyclic-nucleotide phosphodiesterase activity"/>
    <property type="evidence" value="ECO:0007669"/>
    <property type="project" value="InterPro"/>
</dbReference>
<feature type="binding site" evidence="5">
    <location>
        <position position="391"/>
    </location>
    <ligand>
        <name>Zn(2+)</name>
        <dbReference type="ChEBI" id="CHEBI:29105"/>
        <label>1</label>
    </ligand>
</feature>
<protein>
    <recommendedName>
        <fullName evidence="6">Phosphodiesterase</fullName>
        <ecNumber evidence="6">3.1.4.-</ecNumber>
    </recommendedName>
</protein>
<evidence type="ECO:0000256" key="2">
    <source>
        <dbReference type="ARBA" id="ARBA00022801"/>
    </source>
</evidence>
<dbReference type="InterPro" id="IPR023088">
    <property type="entry name" value="PDEase"/>
</dbReference>
<dbReference type="InterPro" id="IPR036971">
    <property type="entry name" value="PDEase_catalytic_dom_sf"/>
</dbReference>
<reference evidence="9 10" key="1">
    <citation type="journal article" date="2016" name="Genome Biol. Evol.">
        <title>Divergent and convergent evolution of fungal pathogenicity.</title>
        <authorList>
            <person name="Shang Y."/>
            <person name="Xiao G."/>
            <person name="Zheng P."/>
            <person name="Cen K."/>
            <person name="Zhan S."/>
            <person name="Wang C."/>
        </authorList>
    </citation>
    <scope>NUCLEOTIDE SEQUENCE [LARGE SCALE GENOMIC DNA]</scope>
    <source>
        <strain evidence="9 10">ARSEF 7405</strain>
    </source>
</reference>
<feature type="compositionally biased region" description="Low complexity" evidence="7">
    <location>
        <begin position="807"/>
        <end position="819"/>
    </location>
</feature>
<feature type="active site" description="Proton donor" evidence="3">
    <location>
        <position position="334"/>
    </location>
</feature>
<dbReference type="SMART" id="SM00471">
    <property type="entry name" value="HDc"/>
    <property type="match status" value="1"/>
</dbReference>
<dbReference type="PROSITE" id="PS00126">
    <property type="entry name" value="PDEASE_I_1"/>
    <property type="match status" value="1"/>
</dbReference>
<evidence type="ECO:0000256" key="4">
    <source>
        <dbReference type="PIRSR" id="PIRSR623088-2"/>
    </source>
</evidence>
<feature type="compositionally biased region" description="Polar residues" evidence="7">
    <location>
        <begin position="684"/>
        <end position="716"/>
    </location>
</feature>
<feature type="binding site" evidence="5">
    <location>
        <position position="338"/>
    </location>
    <ligand>
        <name>Zn(2+)</name>
        <dbReference type="ChEBI" id="CHEBI:29105"/>
        <label>1</label>
    </ligand>
</feature>
<accession>A0A166NDC9</accession>
<proteinExistence type="inferred from homology"/>
<keyword evidence="1 5" id="KW-0479">Metal-binding</keyword>
<dbReference type="VEuPathDB" id="FungiDB:AAP_04417"/>
<dbReference type="PANTHER" id="PTHR11347">
    <property type="entry name" value="CYCLIC NUCLEOTIDE PHOSPHODIESTERASE"/>
    <property type="match status" value="1"/>
</dbReference>
<feature type="binding site" evidence="4">
    <location>
        <position position="558"/>
    </location>
    <ligand>
        <name>AMP</name>
        <dbReference type="ChEBI" id="CHEBI:456215"/>
    </ligand>
</feature>
<dbReference type="CDD" id="cd00077">
    <property type="entry name" value="HDc"/>
    <property type="match status" value="1"/>
</dbReference>
<comment type="cofactor">
    <cofactor evidence="6">
        <name>a divalent metal cation</name>
        <dbReference type="ChEBI" id="CHEBI:60240"/>
    </cofactor>
    <text evidence="6">Binds 2 divalent metal cations per subunit. Site 1 may preferentially bind zinc ions, while site 2 has a preference for magnesium and/or manganese ions.</text>
</comment>
<dbReference type="Pfam" id="PF00233">
    <property type="entry name" value="PDEase_I"/>
    <property type="match status" value="1"/>
</dbReference>
<feature type="binding site" evidence="4">
    <location>
        <begin position="334"/>
        <end position="338"/>
    </location>
    <ligand>
        <name>AMP</name>
        <dbReference type="ChEBI" id="CHEBI:456215"/>
    </ligand>
</feature>
<comment type="similarity">
    <text evidence="6">Belongs to the cyclic nucleotide phosphodiesterase family.</text>
</comment>
<evidence type="ECO:0000256" key="1">
    <source>
        <dbReference type="ARBA" id="ARBA00022723"/>
    </source>
</evidence>
<dbReference type="InterPro" id="IPR002073">
    <property type="entry name" value="PDEase_catalytic_dom"/>
</dbReference>
<evidence type="ECO:0000313" key="9">
    <source>
        <dbReference type="EMBL" id="KZZ89270.1"/>
    </source>
</evidence>
<dbReference type="InterPro" id="IPR023174">
    <property type="entry name" value="PDEase_CS"/>
</dbReference>
<dbReference type="EMBL" id="AZGZ01000021">
    <property type="protein sequence ID" value="KZZ89270.1"/>
    <property type="molecule type" value="Genomic_DNA"/>
</dbReference>
<feature type="domain" description="PDEase" evidence="8">
    <location>
        <begin position="244"/>
        <end position="605"/>
    </location>
</feature>
<dbReference type="OrthoDB" id="546632at2759"/>
<keyword evidence="2 6" id="KW-0378">Hydrolase</keyword>
<dbReference type="GO" id="GO:0007165">
    <property type="term" value="P:signal transduction"/>
    <property type="evidence" value="ECO:0007669"/>
    <property type="project" value="InterPro"/>
</dbReference>
<feature type="region of interest" description="Disordered" evidence="7">
    <location>
        <begin position="600"/>
        <end position="716"/>
    </location>
</feature>
<dbReference type="EC" id="3.1.4.-" evidence="6"/>
<evidence type="ECO:0000256" key="6">
    <source>
        <dbReference type="RuleBase" id="RU363067"/>
    </source>
</evidence>
<name>A0A166NDC9_9EURO</name>
<dbReference type="PRINTS" id="PR00387">
    <property type="entry name" value="PDIESTERASE1"/>
</dbReference>
<evidence type="ECO:0000256" key="7">
    <source>
        <dbReference type="SAM" id="MobiDB-lite"/>
    </source>
</evidence>
<evidence type="ECO:0000313" key="10">
    <source>
        <dbReference type="Proteomes" id="UP000242877"/>
    </source>
</evidence>
<gene>
    <name evidence="9" type="ORF">AAP_04417</name>
</gene>
<feature type="binding site" evidence="5">
    <location>
        <position position="390"/>
    </location>
    <ligand>
        <name>Zn(2+)</name>
        <dbReference type="ChEBI" id="CHEBI:29105"/>
        <label>1</label>
    </ligand>
</feature>
<dbReference type="PROSITE" id="PS51845">
    <property type="entry name" value="PDEASE_I_2"/>
    <property type="match status" value="1"/>
</dbReference>
<feature type="binding site" evidence="4">
    <location>
        <position position="391"/>
    </location>
    <ligand>
        <name>AMP</name>
        <dbReference type="ChEBI" id="CHEBI:456215"/>
    </ligand>
</feature>
<sequence length="912" mass="101578">MDLKKCHAVYVDNRVQVPRCATRDSIFPHGHALDESAELIDNIKQFCEAFAEVHVYNTGRDFSTKLAELDDDSISDSIPIFAFIDIAPEISLSYQPGCRRPSTDPMLLLRTPRGRNPSLTLPFDETDAYGLRLLSRSTSDLQIHGCPNVIIPIAVFRESQRENIGEELPQCLDAGAVDVLTCPLDDMKLDGLKIHAYRTKKNIEKEKRRFLSPQNFRKQSWVGMDEQQPYGYLREAMVSKLLKSICNPETFIEETIPSALHISEDRRLFVESEVAKWSFSAHKFTDDELLHAGCVMVRHALKMPGLEEWRISNTEVYRFFYACRTAYNSFVLYHNFRHAVDVLQSTFYFLLVSGMLPRYPDGTDQEPVNPLASILGPFEALTLIISAIGHDVGHPGVNNAFLINLKSPLAQLYNDKSVLEAFHCAAYSQILRRYWPAAFKDAKMRKLMISSILATDMGIHGDYMEQLHALKNKYATEDVKSWSPKDLEENQRTLCGLIIKCADISNVARQWTIAEKWTDILQQEFYNQGVMEKEVGMKTALFGGPPQLGNMVELAKGQIGFMDFFALPLFRGVGELLPGIMSPACEISKNMAVWREISNEETVPQQQQPQQTPPPQQQQQQQQQRKVTPIPLPMQTAIPEEDDRTSEMVTSPTRVDSDNEDESPTSPKMPGGFPRHHEDDTFPNAANSQSFSTRTSIASRPSDTLTAPLSSSTFANNMTPISCQTEASSLSNLHSGEQGECVGHERSLAGSQCANQVPRIRERSPSDASSDRPANFPADRLQKNEDIEDPSNTLSPSPPNHELRPQSSSENLGGRSSSRFSAIIGKLGSSPRRSPSRFTLGGSPASSIAGNLNVPGAYGDSDVHSHSSQSESNCQSGSSQAPSPSGRTHSKRISRLRLFFKNGNSKAMDVET</sequence>
<feature type="binding site" evidence="5">
    <location>
        <position position="503"/>
    </location>
    <ligand>
        <name>Zn(2+)</name>
        <dbReference type="ChEBI" id="CHEBI:29105"/>
        <label>1</label>
    </ligand>
</feature>
<feature type="compositionally biased region" description="Low complexity" evidence="7">
    <location>
        <begin position="866"/>
        <end position="886"/>
    </location>
</feature>
<keyword evidence="10" id="KW-1185">Reference proteome</keyword>
<dbReference type="GO" id="GO:0046872">
    <property type="term" value="F:metal ion binding"/>
    <property type="evidence" value="ECO:0007669"/>
    <property type="project" value="UniProtKB-KW"/>
</dbReference>
<organism evidence="9 10">
    <name type="scientific">Ascosphaera apis ARSEF 7405</name>
    <dbReference type="NCBI Taxonomy" id="392613"/>
    <lineage>
        <taxon>Eukaryota</taxon>
        <taxon>Fungi</taxon>
        <taxon>Dikarya</taxon>
        <taxon>Ascomycota</taxon>
        <taxon>Pezizomycotina</taxon>
        <taxon>Eurotiomycetes</taxon>
        <taxon>Eurotiomycetidae</taxon>
        <taxon>Onygenales</taxon>
        <taxon>Ascosphaeraceae</taxon>
        <taxon>Ascosphaera</taxon>
    </lineage>
</organism>